<name>A0ABT9MMB5_9ACTN</name>
<dbReference type="RefSeq" id="WP_306827338.1">
    <property type="nucleotide sequence ID" value="NZ_JAUSRA010000001.1"/>
</dbReference>
<evidence type="ECO:0000256" key="1">
    <source>
        <dbReference type="SAM" id="Phobius"/>
    </source>
</evidence>
<feature type="transmembrane region" description="Helical" evidence="1">
    <location>
        <begin position="42"/>
        <end position="67"/>
    </location>
</feature>
<evidence type="ECO:0000313" key="3">
    <source>
        <dbReference type="Proteomes" id="UP001240984"/>
    </source>
</evidence>
<organism evidence="2 3">
    <name type="scientific">Catenuloplanes nepalensis</name>
    <dbReference type="NCBI Taxonomy" id="587533"/>
    <lineage>
        <taxon>Bacteria</taxon>
        <taxon>Bacillati</taxon>
        <taxon>Actinomycetota</taxon>
        <taxon>Actinomycetes</taxon>
        <taxon>Micromonosporales</taxon>
        <taxon>Micromonosporaceae</taxon>
        <taxon>Catenuloplanes</taxon>
    </lineage>
</organism>
<protein>
    <submittedName>
        <fullName evidence="2">ABC-type multidrug transport system permease subunit</fullName>
    </submittedName>
</protein>
<accession>A0ABT9MMB5</accession>
<proteinExistence type="predicted"/>
<feature type="transmembrane region" description="Helical" evidence="1">
    <location>
        <begin position="6"/>
        <end position="30"/>
    </location>
</feature>
<comment type="caution">
    <text evidence="2">The sequence shown here is derived from an EMBL/GenBank/DDBJ whole genome shotgun (WGS) entry which is preliminary data.</text>
</comment>
<keyword evidence="3" id="KW-1185">Reference proteome</keyword>
<keyword evidence="1" id="KW-1133">Transmembrane helix</keyword>
<sequence>MSDVLIGIAGFLFVATVLGILIRFVLTVIFGALTRLGEESTLIAGIGAICALVAAIATVGSFVVALMKLFQ</sequence>
<keyword evidence="1" id="KW-0472">Membrane</keyword>
<evidence type="ECO:0000313" key="2">
    <source>
        <dbReference type="EMBL" id="MDP9792453.1"/>
    </source>
</evidence>
<dbReference type="Proteomes" id="UP001240984">
    <property type="component" value="Unassembled WGS sequence"/>
</dbReference>
<gene>
    <name evidence="2" type="ORF">J2S43_000965</name>
</gene>
<dbReference type="EMBL" id="JAUSRA010000001">
    <property type="protein sequence ID" value="MDP9792453.1"/>
    <property type="molecule type" value="Genomic_DNA"/>
</dbReference>
<reference evidence="2 3" key="1">
    <citation type="submission" date="2023-07" db="EMBL/GenBank/DDBJ databases">
        <title>Sequencing the genomes of 1000 actinobacteria strains.</title>
        <authorList>
            <person name="Klenk H.-P."/>
        </authorList>
    </citation>
    <scope>NUCLEOTIDE SEQUENCE [LARGE SCALE GENOMIC DNA]</scope>
    <source>
        <strain evidence="2 3">DSM 44710</strain>
    </source>
</reference>
<keyword evidence="1" id="KW-0812">Transmembrane</keyword>